<evidence type="ECO:0000313" key="2">
    <source>
        <dbReference type="EMBL" id="ANP47111.1"/>
    </source>
</evidence>
<dbReference type="OrthoDB" id="9771666at2"/>
<dbReference type="RefSeq" id="WP_066772828.1">
    <property type="nucleotide sequence ID" value="NZ_CP013244.1"/>
</dbReference>
<dbReference type="SUPFAM" id="SSF53474">
    <property type="entry name" value="alpha/beta-Hydrolases"/>
    <property type="match status" value="1"/>
</dbReference>
<sequence length="218" mass="23357">MTITLTSKIDQFEFTALSHAPASAPIGGVVVIQEIFGLTDHIADICGVFADAGYHAIAPSLFDRIEKGFHAGHDQDGIQRGIGAVMKSPWPQVVSDIQAAIDALPQPVYVTGFCYGGAGAWMAAAACTGLKASSCFYGRLIANILDHKPKIPTMLHYGARDSSISPENVETVRLAAPDSPLYLYDAGHGFCRAGSSDYNEAARELALSRTLNWFARWP</sequence>
<evidence type="ECO:0000259" key="1">
    <source>
        <dbReference type="Pfam" id="PF01738"/>
    </source>
</evidence>
<dbReference type="PANTHER" id="PTHR46623">
    <property type="entry name" value="CARBOXYMETHYLENEBUTENOLIDASE-RELATED"/>
    <property type="match status" value="1"/>
</dbReference>
<dbReference type="InterPro" id="IPR002925">
    <property type="entry name" value="Dienelactn_hydro"/>
</dbReference>
<reference evidence="2 3" key="1">
    <citation type="submission" date="2015-11" db="EMBL/GenBank/DDBJ databases">
        <title>Whole-Genome Sequence of Candidatus Oderbacter manganicum from the National Park Lower Oder Valley, Germany.</title>
        <authorList>
            <person name="Braun B."/>
            <person name="Liere K."/>
            <person name="Szewzyk U."/>
        </authorList>
    </citation>
    <scope>NUCLEOTIDE SEQUENCE [LARGE SCALE GENOMIC DNA]</scope>
    <source>
        <strain evidence="2 3">OTSz_A_272</strain>
    </source>
</reference>
<dbReference type="Pfam" id="PF01738">
    <property type="entry name" value="DLH"/>
    <property type="match status" value="1"/>
</dbReference>
<keyword evidence="3" id="KW-1185">Reference proteome</keyword>
<dbReference type="Proteomes" id="UP000092498">
    <property type="component" value="Chromosome"/>
</dbReference>
<dbReference type="InParanoid" id="A0A1B1AKP3"/>
<evidence type="ECO:0000313" key="3">
    <source>
        <dbReference type="Proteomes" id="UP000092498"/>
    </source>
</evidence>
<dbReference type="AlphaFoldDB" id="A0A1B1AKP3"/>
<dbReference type="EMBL" id="CP013244">
    <property type="protein sequence ID" value="ANP47111.1"/>
    <property type="molecule type" value="Genomic_DNA"/>
</dbReference>
<dbReference type="STRING" id="1759059.ATE48_14890"/>
<name>A0A1B1AKP3_9PROT</name>
<gene>
    <name evidence="2" type="ORF">ATE48_14890</name>
</gene>
<feature type="domain" description="Dienelactone hydrolase" evidence="1">
    <location>
        <begin position="15"/>
        <end position="216"/>
    </location>
</feature>
<accession>A0A1B1AKP3</accession>
<dbReference type="KEGG" id="cbot:ATE48_14890"/>
<dbReference type="GO" id="GO:0016787">
    <property type="term" value="F:hydrolase activity"/>
    <property type="evidence" value="ECO:0007669"/>
    <property type="project" value="InterPro"/>
</dbReference>
<proteinExistence type="predicted"/>
<dbReference type="InterPro" id="IPR051049">
    <property type="entry name" value="Dienelactone_hydrolase-like"/>
</dbReference>
<dbReference type="InterPro" id="IPR029058">
    <property type="entry name" value="AB_hydrolase_fold"/>
</dbReference>
<dbReference type="PANTHER" id="PTHR46623:SF6">
    <property type="entry name" value="ALPHA_BETA-HYDROLASES SUPERFAMILY PROTEIN"/>
    <property type="match status" value="1"/>
</dbReference>
<organism evidence="2 3">
    <name type="scientific">Candidatus Viadribacter manganicus</name>
    <dbReference type="NCBI Taxonomy" id="1759059"/>
    <lineage>
        <taxon>Bacteria</taxon>
        <taxon>Pseudomonadati</taxon>
        <taxon>Pseudomonadota</taxon>
        <taxon>Alphaproteobacteria</taxon>
        <taxon>Hyphomonadales</taxon>
        <taxon>Hyphomonadaceae</taxon>
        <taxon>Candidatus Viadribacter</taxon>
    </lineage>
</organism>
<protein>
    <recommendedName>
        <fullName evidence="1">Dienelactone hydrolase domain-containing protein</fullName>
    </recommendedName>
</protein>
<dbReference type="Gene3D" id="3.40.50.1820">
    <property type="entry name" value="alpha/beta hydrolase"/>
    <property type="match status" value="1"/>
</dbReference>